<dbReference type="PROSITE" id="PS00674">
    <property type="entry name" value="AAA"/>
    <property type="match status" value="1"/>
</dbReference>
<keyword evidence="15" id="KW-0007">Acetylation</keyword>
<evidence type="ECO:0000256" key="13">
    <source>
        <dbReference type="ARBA" id="ARBA00022842"/>
    </source>
</evidence>
<evidence type="ECO:0000256" key="8">
    <source>
        <dbReference type="ARBA" id="ARBA00022723"/>
    </source>
</evidence>
<keyword evidence="12 18" id="KW-0067">ATP-binding</keyword>
<dbReference type="SUPFAM" id="SSF54585">
    <property type="entry name" value="Cdc48 domain 2-like"/>
    <property type="match status" value="1"/>
</dbReference>
<dbReference type="SMART" id="SM01072">
    <property type="entry name" value="CDC48_2"/>
    <property type="match status" value="1"/>
</dbReference>
<feature type="non-terminal residue" evidence="22">
    <location>
        <position position="1"/>
    </location>
</feature>
<dbReference type="GO" id="GO:0006891">
    <property type="term" value="P:intra-Golgi vesicle-mediated transport"/>
    <property type="evidence" value="ECO:0007669"/>
    <property type="project" value="TreeGrafter"/>
</dbReference>
<evidence type="ECO:0000256" key="2">
    <source>
        <dbReference type="ARBA" id="ARBA00006914"/>
    </source>
</evidence>
<dbReference type="PANTHER" id="PTHR23078:SF3">
    <property type="entry name" value="VESICLE-FUSING ATPASE"/>
    <property type="match status" value="1"/>
</dbReference>
<evidence type="ECO:0000256" key="11">
    <source>
        <dbReference type="ARBA" id="ARBA00022801"/>
    </source>
</evidence>
<dbReference type="SUPFAM" id="SSF50692">
    <property type="entry name" value="ADC-like"/>
    <property type="match status" value="1"/>
</dbReference>
<dbReference type="FunFam" id="3.40.50.300:FF:000187">
    <property type="entry name" value="Vesicular-fusion ATPase SEC18"/>
    <property type="match status" value="1"/>
</dbReference>
<evidence type="ECO:0000256" key="4">
    <source>
        <dbReference type="ARBA" id="ARBA00019912"/>
    </source>
</evidence>
<dbReference type="SUPFAM" id="SSF52540">
    <property type="entry name" value="P-loop containing nucleoside triphosphate hydrolases"/>
    <property type="match status" value="2"/>
</dbReference>
<evidence type="ECO:0000256" key="9">
    <source>
        <dbReference type="ARBA" id="ARBA00022737"/>
    </source>
</evidence>
<keyword evidence="18" id="KW-0931">ER-Golgi transport</keyword>
<dbReference type="GO" id="GO:0005795">
    <property type="term" value="C:Golgi stack"/>
    <property type="evidence" value="ECO:0007669"/>
    <property type="project" value="TreeGrafter"/>
</dbReference>
<keyword evidence="23" id="KW-1185">Reference proteome</keyword>
<dbReference type="GO" id="GO:0005524">
    <property type="term" value="F:ATP binding"/>
    <property type="evidence" value="ECO:0007669"/>
    <property type="project" value="UniProtKB-UniRule"/>
</dbReference>
<keyword evidence="9" id="KW-0677">Repeat</keyword>
<evidence type="ECO:0000259" key="20">
    <source>
        <dbReference type="SMART" id="SM01072"/>
    </source>
</evidence>
<comment type="subcellular location">
    <subcellularLocation>
        <location evidence="1 18">Cytoplasm</location>
    </subcellularLocation>
</comment>
<dbReference type="GO" id="GO:0043001">
    <property type="term" value="P:Golgi to plasma membrane protein transport"/>
    <property type="evidence" value="ECO:0007669"/>
    <property type="project" value="TreeGrafter"/>
</dbReference>
<dbReference type="FunFam" id="1.10.8.60:FF:000026">
    <property type="entry name" value="vesicle-fusing ATPase isoform X1"/>
    <property type="match status" value="1"/>
</dbReference>
<dbReference type="InterPro" id="IPR039812">
    <property type="entry name" value="Vesicle-fus_ATPase"/>
</dbReference>
<dbReference type="EMBL" id="KL672317">
    <property type="protein sequence ID" value="KFW85499.1"/>
    <property type="molecule type" value="Genomic_DNA"/>
</dbReference>
<gene>
    <name evidence="22" type="ORF">N305_14199</name>
</gene>
<sequence>QPMQAARCPTDELSLTNCAVVNEKDFQSGQHVVVKTSPNHKYIFTLRTHHSVVPGSIAFSLPQRKWAGLSIGQEIDVSLYTFDKAKQCIGTMTIEIDFLQKKNIDSNPYDTDKMAAEFIQQFNSQAFSVGQQLVFSFNDKLFGLLVKDMEAMDPSILKGESGTGKKQKIEVGLVLGNSQVAFEKAENSSLNLIGKSKTKENRQSIINPDWNFEKMGIGGLDKEFSDIFRRAFASRVFPPEIVEQMGCKHVKGILLYGPPGCGKTLMARQIGKMLNAREPKVVNGPEILNKYVGESEANIRKLFADAEEEQRRLGANSGVHIIIFDEIDAICKQRGSMAGSTGVHDTVVNQLLSKIDGVEQLNNILVIGMTNRPDLIDEALLRPGRLEVKMEIGLPDEKGRFQILHIHTVRMREHQLLAEDVDIAELAVETKNFSGAELEGLVRAAQSTAMNRHIKASNKVEVDMEKAESLRVTRGDFFASLENDIKPAFGTNQEDYASYIMNGIIKWGDPVTRVLDDGELLVQQTKNSDRTPLVSVLLEGPPHSGKTALAAKIAEESNFPFIKICSPDKMIGFSETAKCQAMKKIFDDAYKSQLSCVVVDDIERLLDYVPIGPRFSNLVLQALLVLLKKAPPQGRKLLIIGTTSRKDVLQEMEMLNAFSTTIHVPNIATGEQLMEALELLGNFKDKERSTIAQNVKGKPVWIGIKKLLMLIEMSLQV</sequence>
<dbReference type="EC" id="3.6.4.6" evidence="3 18"/>
<dbReference type="Gene3D" id="3.10.330.10">
    <property type="match status" value="1"/>
</dbReference>
<evidence type="ECO:0000259" key="19">
    <source>
        <dbReference type="SMART" id="SM00382"/>
    </source>
</evidence>
<dbReference type="Proteomes" id="UP000053258">
    <property type="component" value="Unassembled WGS sequence"/>
</dbReference>
<dbReference type="Pfam" id="PF21964">
    <property type="entry name" value="NSF_ATPase_lid"/>
    <property type="match status" value="1"/>
</dbReference>
<evidence type="ECO:0000256" key="6">
    <source>
        <dbReference type="ARBA" id="ARBA00022490"/>
    </source>
</evidence>
<evidence type="ECO:0000313" key="22">
    <source>
        <dbReference type="EMBL" id="KFW85499.1"/>
    </source>
</evidence>
<dbReference type="InterPro" id="IPR003959">
    <property type="entry name" value="ATPase_AAA_core"/>
</dbReference>
<feature type="domain" description="CDC48 N-terminal subdomain" evidence="21">
    <location>
        <begin position="2"/>
        <end position="83"/>
    </location>
</feature>
<evidence type="ECO:0000256" key="15">
    <source>
        <dbReference type="ARBA" id="ARBA00022990"/>
    </source>
</evidence>
<feature type="domain" description="AAA+ ATPase" evidence="19">
    <location>
        <begin position="532"/>
        <end position="668"/>
    </location>
</feature>
<keyword evidence="14 18" id="KW-0653">Protein transport</keyword>
<comment type="cofactor">
    <cofactor evidence="18">
        <name>Mg(2+)</name>
        <dbReference type="ChEBI" id="CHEBI:18420"/>
    </cofactor>
    <text evidence="18">Binds 1 Mg(2+) ion per subunit.</text>
</comment>
<dbReference type="Gene3D" id="3.40.50.300">
    <property type="entry name" value="P-loop containing nucleotide triphosphate hydrolases"/>
    <property type="match status" value="2"/>
</dbReference>
<comment type="subunit">
    <text evidence="16">Homohexamer. Interacts with GABARAP and GABARAPL2. Interacts with GRIA2. Interacts with PLK2, leading to disrupt the interaction with GRIA2. Interacts with MUSK; may regulate MUSK endocytosis and activity. Interacts with CDK16.</text>
</comment>
<dbReference type="FunFam" id="2.40.40.20:FF:000006">
    <property type="entry name" value="vesicle-fusing ATPase isoform X1"/>
    <property type="match status" value="1"/>
</dbReference>
<dbReference type="InterPro" id="IPR003593">
    <property type="entry name" value="AAA+_ATPase"/>
</dbReference>
<dbReference type="InterPro" id="IPR027417">
    <property type="entry name" value="P-loop_NTPase"/>
</dbReference>
<evidence type="ECO:0000256" key="16">
    <source>
        <dbReference type="ARBA" id="ARBA00046527"/>
    </source>
</evidence>
<dbReference type="OrthoDB" id="9982946at2759"/>
<dbReference type="InterPro" id="IPR041569">
    <property type="entry name" value="AAA_lid_3"/>
</dbReference>
<keyword evidence="8 18" id="KW-0479">Metal-binding</keyword>
<dbReference type="GO" id="GO:0016887">
    <property type="term" value="F:ATP hydrolysis activity"/>
    <property type="evidence" value="ECO:0007669"/>
    <property type="project" value="InterPro"/>
</dbReference>
<reference evidence="22 23" key="1">
    <citation type="submission" date="2014-06" db="EMBL/GenBank/DDBJ databases">
        <title>Genome evolution of avian class.</title>
        <authorList>
            <person name="Zhang G."/>
            <person name="Li C."/>
        </authorList>
    </citation>
    <scope>NUCLEOTIDE SEQUENCE [LARGE SCALE GENOMIC DNA]</scope>
    <source>
        <strain evidence="22">BGI_N305</strain>
    </source>
</reference>
<dbReference type="FunFam" id="3.40.50.300:FF:000166">
    <property type="entry name" value="vesicle-fusing ATPase isoform X1"/>
    <property type="match status" value="1"/>
</dbReference>
<keyword evidence="10 18" id="KW-0547">Nucleotide-binding</keyword>
<keyword evidence="5 18" id="KW-0813">Transport</keyword>
<dbReference type="InterPro" id="IPR009010">
    <property type="entry name" value="Asp_de-COase-like_dom_sf"/>
</dbReference>
<dbReference type="GO" id="GO:0046872">
    <property type="term" value="F:metal ion binding"/>
    <property type="evidence" value="ECO:0007669"/>
    <property type="project" value="UniProtKB-UniRule"/>
</dbReference>
<accession>A0A093SSE3</accession>
<dbReference type="Pfam" id="PF17862">
    <property type="entry name" value="AAA_lid_3"/>
    <property type="match status" value="1"/>
</dbReference>
<evidence type="ECO:0000256" key="12">
    <source>
        <dbReference type="ARBA" id="ARBA00022840"/>
    </source>
</evidence>
<dbReference type="SMART" id="SM01073">
    <property type="entry name" value="CDC48_N"/>
    <property type="match status" value="1"/>
</dbReference>
<organism evidence="22 23">
    <name type="scientific">Manacus vitellinus</name>
    <name type="common">golden-collared manakin</name>
    <dbReference type="NCBI Taxonomy" id="328815"/>
    <lineage>
        <taxon>Eukaryota</taxon>
        <taxon>Metazoa</taxon>
        <taxon>Chordata</taxon>
        <taxon>Craniata</taxon>
        <taxon>Vertebrata</taxon>
        <taxon>Euteleostomi</taxon>
        <taxon>Archelosauria</taxon>
        <taxon>Archosauria</taxon>
        <taxon>Dinosauria</taxon>
        <taxon>Saurischia</taxon>
        <taxon>Theropoda</taxon>
        <taxon>Coelurosauria</taxon>
        <taxon>Aves</taxon>
        <taxon>Neognathae</taxon>
        <taxon>Neoaves</taxon>
        <taxon>Telluraves</taxon>
        <taxon>Australaves</taxon>
        <taxon>Passeriformes</taxon>
        <taxon>Pipridae</taxon>
        <taxon>Manacus</taxon>
    </lineage>
</organism>
<dbReference type="InterPro" id="IPR003960">
    <property type="entry name" value="ATPase_AAA_CS"/>
</dbReference>
<dbReference type="InterPro" id="IPR003338">
    <property type="entry name" value="CDC4_N-term_subdom"/>
</dbReference>
<dbReference type="Pfam" id="PF02359">
    <property type="entry name" value="CDC48_N"/>
    <property type="match status" value="1"/>
</dbReference>
<dbReference type="Pfam" id="PF02933">
    <property type="entry name" value="CDC48_2"/>
    <property type="match status" value="1"/>
</dbReference>
<dbReference type="InterPro" id="IPR029067">
    <property type="entry name" value="CDC48_domain_2-like_sf"/>
</dbReference>
<dbReference type="AlphaFoldDB" id="A0A093SSE3"/>
<keyword evidence="6 18" id="KW-0963">Cytoplasm</keyword>
<evidence type="ECO:0000256" key="17">
    <source>
        <dbReference type="ARBA" id="ARBA00048883"/>
    </source>
</evidence>
<evidence type="ECO:0000313" key="23">
    <source>
        <dbReference type="Proteomes" id="UP000053258"/>
    </source>
</evidence>
<comment type="similarity">
    <text evidence="2 18">Belongs to the AAA ATPase family.</text>
</comment>
<dbReference type="FunFam" id="3.10.330.10:FF:000003">
    <property type="entry name" value="vesicle-fusing ATPase isoform X1"/>
    <property type="match status" value="1"/>
</dbReference>
<dbReference type="PANTHER" id="PTHR23078">
    <property type="entry name" value="VESICULAR-FUSION PROTEIN NSF"/>
    <property type="match status" value="1"/>
</dbReference>
<dbReference type="Pfam" id="PF00004">
    <property type="entry name" value="AAA"/>
    <property type="match status" value="2"/>
</dbReference>
<keyword evidence="7" id="KW-0597">Phosphoprotein</keyword>
<evidence type="ECO:0000256" key="10">
    <source>
        <dbReference type="ARBA" id="ARBA00022741"/>
    </source>
</evidence>
<evidence type="ECO:0000259" key="21">
    <source>
        <dbReference type="SMART" id="SM01073"/>
    </source>
</evidence>
<comment type="function">
    <text evidence="18">Required for vesicle-mediated transport. Catalyzes the fusion of transport vesicles within the Golgi cisternae. Is also required for transport from the endoplasmic reticulum to the Golgi stack. Seems to function as a fusion protein required for the delivery of cargo proteins to all compartments of the Golgi stack independent of vesicle origin.</text>
</comment>
<dbReference type="SMART" id="SM00382">
    <property type="entry name" value="AAA"/>
    <property type="match status" value="2"/>
</dbReference>
<proteinExistence type="inferred from homology"/>
<protein>
    <recommendedName>
        <fullName evidence="4 18">Vesicle-fusing ATPase</fullName>
        <ecNumber evidence="3 18">3.6.4.6</ecNumber>
    </recommendedName>
</protein>
<evidence type="ECO:0000256" key="14">
    <source>
        <dbReference type="ARBA" id="ARBA00022927"/>
    </source>
</evidence>
<dbReference type="InterPro" id="IPR054419">
    <property type="entry name" value="NSF_ATPase_lid"/>
</dbReference>
<dbReference type="InterPro" id="IPR004201">
    <property type="entry name" value="Cdc48_dom2"/>
</dbReference>
<keyword evidence="11 18" id="KW-0378">Hydrolase</keyword>
<keyword evidence="13 18" id="KW-0460">Magnesium</keyword>
<evidence type="ECO:0000256" key="5">
    <source>
        <dbReference type="ARBA" id="ARBA00022448"/>
    </source>
</evidence>
<dbReference type="STRING" id="328815.ENSMVIP00005005821"/>
<evidence type="ECO:0000256" key="18">
    <source>
        <dbReference type="RuleBase" id="RU367045"/>
    </source>
</evidence>
<feature type="domain" description="CDC48" evidence="20">
    <location>
        <begin position="108"/>
        <end position="180"/>
    </location>
</feature>
<evidence type="ECO:0000256" key="1">
    <source>
        <dbReference type="ARBA" id="ARBA00004496"/>
    </source>
</evidence>
<dbReference type="GO" id="GO:0035494">
    <property type="term" value="P:SNARE complex disassembly"/>
    <property type="evidence" value="ECO:0007669"/>
    <property type="project" value="InterPro"/>
</dbReference>
<dbReference type="CDD" id="cd19504">
    <property type="entry name" value="RecA-like_NSF-SEC18_r1-like"/>
    <property type="match status" value="1"/>
</dbReference>
<comment type="catalytic activity">
    <reaction evidence="17 18">
        <text>ATP + H2O = ADP + phosphate + H(+)</text>
        <dbReference type="Rhea" id="RHEA:13065"/>
        <dbReference type="ChEBI" id="CHEBI:15377"/>
        <dbReference type="ChEBI" id="CHEBI:15378"/>
        <dbReference type="ChEBI" id="CHEBI:30616"/>
        <dbReference type="ChEBI" id="CHEBI:43474"/>
        <dbReference type="ChEBI" id="CHEBI:456216"/>
        <dbReference type="EC" id="3.6.4.6"/>
    </reaction>
</comment>
<feature type="non-terminal residue" evidence="22">
    <location>
        <position position="717"/>
    </location>
</feature>
<name>A0A093SSE3_9PASS</name>
<dbReference type="Gene3D" id="1.10.8.60">
    <property type="match status" value="2"/>
</dbReference>
<evidence type="ECO:0000256" key="3">
    <source>
        <dbReference type="ARBA" id="ARBA00012674"/>
    </source>
</evidence>
<dbReference type="Gene3D" id="2.40.40.20">
    <property type="match status" value="1"/>
</dbReference>
<evidence type="ECO:0000256" key="7">
    <source>
        <dbReference type="ARBA" id="ARBA00022553"/>
    </source>
</evidence>
<feature type="domain" description="AAA+ ATPase" evidence="19">
    <location>
        <begin position="249"/>
        <end position="396"/>
    </location>
</feature>
<dbReference type="FunFam" id="1.10.8.60:FF:000031">
    <property type="entry name" value="vesicle-fusing ATPase isoform X1"/>
    <property type="match status" value="1"/>
</dbReference>